<protein>
    <submittedName>
        <fullName evidence="1">Uncharacterized protein</fullName>
    </submittedName>
</protein>
<comment type="caution">
    <text evidence="1">The sequence shown here is derived from an EMBL/GenBank/DDBJ whole genome shotgun (WGS) entry which is preliminary data.</text>
</comment>
<evidence type="ECO:0000313" key="2">
    <source>
        <dbReference type="Proteomes" id="UP001629156"/>
    </source>
</evidence>
<proteinExistence type="predicted"/>
<name>A0ABW8YZG0_9FLAO</name>
<dbReference type="EMBL" id="JBELPZ010000009">
    <property type="protein sequence ID" value="MFL9844762.1"/>
    <property type="molecule type" value="Genomic_DNA"/>
</dbReference>
<sequence>MPGIILNNGGYAGGGTTPLFNDWLLNPSSISLVYTQGGAPLAPVTVVTRFKDVIGSIAGSGFSNFKYRCYLSGSLSSISPPVVMSGPLYTGSLAFNTYQNGLQEDMVYSFQNLEQLPVGTYTYTAKHQIWATSLSGQNVLHSEKTLTVTITVVAAGTVGFSPSPINITWTIGQPQLLASSQPLQITGDAWTMQAPAGFLFPDIPGTTLLQPNEWGGTTMSGSGTVNFALFCAGGIIPEEITQNPLTFTLSINNGETEVPILVTIVTENGLYLEHDSLHFIAYKNISDAFPQTVMAYYQGNYDFVMPPWLQVSPQTVTNGATLTFTPLSQANMEPGTYVFNVEVRKVPNNTLLGIIEVTYDVVGNIVLPYPTRGHAFTLDRKFIEFTSSLNDAYYELMLYITAKDFYTHTPKNYHYPFKIPLFDQKQKFNIGLIVDRVMARMPDFIQEAGEPYRVASVTLDLHEKSFSDTEYDEHYIINDIRFVAGLQPEFKSGTGFLEIHTGASRVMPSGYYFINYVVKGFQQAQLYKNGEQIDYFAINEGIRTTKLDMASLGAAPGDVFEFRLITPEGNLSKFLKVFPEGYNSNMVIWENEYKLKTAMEFGGKYTVKSDIDSRTQLLYTDLVDVLTKIDSTKVSTLTINTGWILKSEKPAVESLMRAKRAVLITVSQVIHIVPVSKSIVNVDDSEALVSYDVEFQINRQYDEEIYSF</sequence>
<accession>A0ABW8YZG0</accession>
<organism evidence="1 2">
    <name type="scientific">Flavobacterium rhizosphaerae</name>
    <dbReference type="NCBI Taxonomy" id="3163298"/>
    <lineage>
        <taxon>Bacteria</taxon>
        <taxon>Pseudomonadati</taxon>
        <taxon>Bacteroidota</taxon>
        <taxon>Flavobacteriia</taxon>
        <taxon>Flavobacteriales</taxon>
        <taxon>Flavobacteriaceae</taxon>
        <taxon>Flavobacterium</taxon>
    </lineage>
</organism>
<reference evidence="1 2" key="1">
    <citation type="submission" date="2024-06" db="EMBL/GenBank/DDBJ databases">
        <authorList>
            <person name="Kaempfer P."/>
            <person name="Viver T."/>
        </authorList>
    </citation>
    <scope>NUCLEOTIDE SEQUENCE [LARGE SCALE GENOMIC DNA]</scope>
    <source>
        <strain evidence="1 2">ST-119</strain>
    </source>
</reference>
<dbReference type="RefSeq" id="WP_408085019.1">
    <property type="nucleotide sequence ID" value="NZ_JBELPZ010000009.1"/>
</dbReference>
<gene>
    <name evidence="1" type="ORF">ABS766_10070</name>
</gene>
<evidence type="ECO:0000313" key="1">
    <source>
        <dbReference type="EMBL" id="MFL9844762.1"/>
    </source>
</evidence>
<dbReference type="Proteomes" id="UP001629156">
    <property type="component" value="Unassembled WGS sequence"/>
</dbReference>
<keyword evidence="2" id="KW-1185">Reference proteome</keyword>